<keyword evidence="8" id="KW-1185">Reference proteome</keyword>
<protein>
    <recommendedName>
        <fullName evidence="6">Acyl-homoserine-lactone synthase</fullName>
        <ecNumber evidence="6">2.3.1.184</ecNumber>
    </recommendedName>
    <alternativeName>
        <fullName evidence="6">Autoinducer synthesis protein</fullName>
    </alternativeName>
</protein>
<dbReference type="Pfam" id="PF00765">
    <property type="entry name" value="Autoind_synth"/>
    <property type="match status" value="1"/>
</dbReference>
<evidence type="ECO:0000256" key="3">
    <source>
        <dbReference type="ARBA" id="ARBA00022691"/>
    </source>
</evidence>
<sequence>MLATIVGADCARHSALMEKIWRFRHEQFVERLGWEAIRRADGREIDQFDTDDAIHLPLIVGDKVVGYTRLLPTLAPHLLSDVYPHLMDGRDWPRGPRVYEWTRCIAEASDTKIGGVPISNALMTAVLEYALIAGIEQLIVQTHPKLVNLLIGTGWTVTPLAAPSVLDGSLIVPICAVPSARALVKHHELYNITGSLVDLERAHGNPFGPERLKRLAHVGELHGVVEYQRLAGE</sequence>
<dbReference type="GO" id="GO:0007165">
    <property type="term" value="P:signal transduction"/>
    <property type="evidence" value="ECO:0007669"/>
    <property type="project" value="TreeGrafter"/>
</dbReference>
<organism evidence="7 8">
    <name type="scientific">Peteryoungia ipomoeae</name>
    <dbReference type="NCBI Taxonomy" id="1210932"/>
    <lineage>
        <taxon>Bacteria</taxon>
        <taxon>Pseudomonadati</taxon>
        <taxon>Pseudomonadota</taxon>
        <taxon>Alphaproteobacteria</taxon>
        <taxon>Hyphomicrobiales</taxon>
        <taxon>Rhizobiaceae</taxon>
        <taxon>Peteryoungia</taxon>
    </lineage>
</organism>
<comment type="caution">
    <text evidence="7">The sequence shown here is derived from an EMBL/GenBank/DDBJ whole genome shotgun (WGS) entry which is preliminary data.</text>
</comment>
<dbReference type="PANTHER" id="PTHR39322:SF1">
    <property type="entry name" value="ISOVALERYL-HOMOSERINE LACTONE SYNTHASE"/>
    <property type="match status" value="1"/>
</dbReference>
<reference evidence="7 8" key="1">
    <citation type="submission" date="2019-04" db="EMBL/GenBank/DDBJ databases">
        <title>Genome sequence of strain shin9-1.</title>
        <authorList>
            <person name="Gao J."/>
            <person name="Sun J."/>
        </authorList>
    </citation>
    <scope>NUCLEOTIDE SEQUENCE [LARGE SCALE GENOMIC DNA]</scope>
    <source>
        <strain evidence="8">shin9-1</strain>
    </source>
</reference>
<name>A0A4S8P5B1_9HYPH</name>
<dbReference type="RefSeq" id="WP_136597204.1">
    <property type="nucleotide sequence ID" value="NZ_STGV01000001.1"/>
</dbReference>
<dbReference type="EC" id="2.3.1.184" evidence="6"/>
<dbReference type="PROSITE" id="PS51187">
    <property type="entry name" value="AUTOINDUCER_SYNTH_2"/>
    <property type="match status" value="1"/>
</dbReference>
<dbReference type="OrthoDB" id="6169313at2"/>
<dbReference type="GO" id="GO:0061579">
    <property type="term" value="F:N-acyl homoserine lactone synthase activity"/>
    <property type="evidence" value="ECO:0007669"/>
    <property type="project" value="UniProtKB-UniRule"/>
</dbReference>
<gene>
    <name evidence="7" type="ORF">FAA97_03935</name>
</gene>
<dbReference type="PANTHER" id="PTHR39322">
    <property type="entry name" value="ACYL-HOMOSERINE-LACTONE SYNTHASE"/>
    <property type="match status" value="1"/>
</dbReference>
<keyword evidence="2 6" id="KW-0808">Transferase</keyword>
<evidence type="ECO:0000256" key="4">
    <source>
        <dbReference type="ARBA" id="ARBA00022929"/>
    </source>
</evidence>
<keyword evidence="4 5" id="KW-0071">Autoinducer synthesis</keyword>
<evidence type="ECO:0000256" key="6">
    <source>
        <dbReference type="RuleBase" id="RU361135"/>
    </source>
</evidence>
<proteinExistence type="inferred from homology"/>
<dbReference type="InterPro" id="IPR016181">
    <property type="entry name" value="Acyl_CoA_acyltransferase"/>
</dbReference>
<dbReference type="AlphaFoldDB" id="A0A4S8P5B1"/>
<dbReference type="PRINTS" id="PR01549">
    <property type="entry name" value="AUTOINDCRSYN"/>
</dbReference>
<evidence type="ECO:0000256" key="5">
    <source>
        <dbReference type="PROSITE-ProRule" id="PRU00533"/>
    </source>
</evidence>
<keyword evidence="1 5" id="KW-0673">Quorum sensing</keyword>
<dbReference type="GO" id="GO:0009372">
    <property type="term" value="P:quorum sensing"/>
    <property type="evidence" value="ECO:0007669"/>
    <property type="project" value="UniProtKB-UniRule"/>
</dbReference>
<evidence type="ECO:0000313" key="7">
    <source>
        <dbReference type="EMBL" id="THV25357.1"/>
    </source>
</evidence>
<evidence type="ECO:0000313" key="8">
    <source>
        <dbReference type="Proteomes" id="UP000308828"/>
    </source>
</evidence>
<comment type="catalytic activity">
    <reaction evidence="6">
        <text>a fatty acyl-[ACP] + S-adenosyl-L-methionine = an N-acyl-L-homoserine lactone + S-methyl-5'-thioadenosine + holo-[ACP] + H(+)</text>
        <dbReference type="Rhea" id="RHEA:10096"/>
        <dbReference type="Rhea" id="RHEA-COMP:9685"/>
        <dbReference type="Rhea" id="RHEA-COMP:14125"/>
        <dbReference type="ChEBI" id="CHEBI:15378"/>
        <dbReference type="ChEBI" id="CHEBI:17509"/>
        <dbReference type="ChEBI" id="CHEBI:55474"/>
        <dbReference type="ChEBI" id="CHEBI:59789"/>
        <dbReference type="ChEBI" id="CHEBI:64479"/>
        <dbReference type="ChEBI" id="CHEBI:138651"/>
        <dbReference type="EC" id="2.3.1.184"/>
    </reaction>
</comment>
<evidence type="ECO:0000256" key="2">
    <source>
        <dbReference type="ARBA" id="ARBA00022679"/>
    </source>
</evidence>
<dbReference type="Gene3D" id="3.40.630.30">
    <property type="match status" value="1"/>
</dbReference>
<evidence type="ECO:0000256" key="1">
    <source>
        <dbReference type="ARBA" id="ARBA00022654"/>
    </source>
</evidence>
<keyword evidence="3 6" id="KW-0949">S-adenosyl-L-methionine</keyword>
<comment type="similarity">
    <text evidence="5 6">Belongs to the autoinducer synthase family.</text>
</comment>
<accession>A0A4S8P5B1</accession>
<dbReference type="EMBL" id="STGV01000001">
    <property type="protein sequence ID" value="THV25357.1"/>
    <property type="molecule type" value="Genomic_DNA"/>
</dbReference>
<dbReference type="SUPFAM" id="SSF55729">
    <property type="entry name" value="Acyl-CoA N-acyltransferases (Nat)"/>
    <property type="match status" value="1"/>
</dbReference>
<dbReference type="InterPro" id="IPR001690">
    <property type="entry name" value="Autoind_synthase"/>
</dbReference>
<dbReference type="Proteomes" id="UP000308828">
    <property type="component" value="Unassembled WGS sequence"/>
</dbReference>